<name>A0A5C3L1T8_COPMA</name>
<evidence type="ECO:0000313" key="3">
    <source>
        <dbReference type="Proteomes" id="UP000307440"/>
    </source>
</evidence>
<feature type="compositionally biased region" description="Basic and acidic residues" evidence="1">
    <location>
        <begin position="169"/>
        <end position="179"/>
    </location>
</feature>
<evidence type="ECO:0000256" key="1">
    <source>
        <dbReference type="SAM" id="MobiDB-lite"/>
    </source>
</evidence>
<feature type="region of interest" description="Disordered" evidence="1">
    <location>
        <begin position="1"/>
        <end position="179"/>
    </location>
</feature>
<dbReference type="AlphaFoldDB" id="A0A5C3L1T8"/>
<feature type="compositionally biased region" description="Low complexity" evidence="1">
    <location>
        <begin position="76"/>
        <end position="99"/>
    </location>
</feature>
<organism evidence="2 3">
    <name type="scientific">Coprinopsis marcescibilis</name>
    <name type="common">Agaric fungus</name>
    <name type="synonym">Psathyrella marcescibilis</name>
    <dbReference type="NCBI Taxonomy" id="230819"/>
    <lineage>
        <taxon>Eukaryota</taxon>
        <taxon>Fungi</taxon>
        <taxon>Dikarya</taxon>
        <taxon>Basidiomycota</taxon>
        <taxon>Agaricomycotina</taxon>
        <taxon>Agaricomycetes</taxon>
        <taxon>Agaricomycetidae</taxon>
        <taxon>Agaricales</taxon>
        <taxon>Agaricineae</taxon>
        <taxon>Psathyrellaceae</taxon>
        <taxon>Coprinopsis</taxon>
    </lineage>
</organism>
<feature type="region of interest" description="Disordered" evidence="1">
    <location>
        <begin position="207"/>
        <end position="227"/>
    </location>
</feature>
<dbReference type="EMBL" id="ML210169">
    <property type="protein sequence ID" value="TFK26939.1"/>
    <property type="molecule type" value="Genomic_DNA"/>
</dbReference>
<sequence length="227" mass="24947">MSHEGLPPIPRSRRYEAPDVNRNLYHGNSSHRQHHNQAAVYQRSAGGVVLNVINMPPKPQAHTPPNQASYPPSPYPEVVSTPTASPPQSLSSVVPPISVEDAETPPRATPPPPPQVSSVPLPTRIEDPQPSPNAPQSPASPPPPHYSPSAPPNTRDKYPSPSSRVSRPPLERILPDLMPKDVEEKRRIERELDDALRAAILSFKENGLARLTPERRNKISDTRNTLN</sequence>
<reference evidence="2 3" key="1">
    <citation type="journal article" date="2019" name="Nat. Ecol. Evol.">
        <title>Megaphylogeny resolves global patterns of mushroom evolution.</title>
        <authorList>
            <person name="Varga T."/>
            <person name="Krizsan K."/>
            <person name="Foldi C."/>
            <person name="Dima B."/>
            <person name="Sanchez-Garcia M."/>
            <person name="Sanchez-Ramirez S."/>
            <person name="Szollosi G.J."/>
            <person name="Szarkandi J.G."/>
            <person name="Papp V."/>
            <person name="Albert L."/>
            <person name="Andreopoulos W."/>
            <person name="Angelini C."/>
            <person name="Antonin V."/>
            <person name="Barry K.W."/>
            <person name="Bougher N.L."/>
            <person name="Buchanan P."/>
            <person name="Buyck B."/>
            <person name="Bense V."/>
            <person name="Catcheside P."/>
            <person name="Chovatia M."/>
            <person name="Cooper J."/>
            <person name="Damon W."/>
            <person name="Desjardin D."/>
            <person name="Finy P."/>
            <person name="Geml J."/>
            <person name="Haridas S."/>
            <person name="Hughes K."/>
            <person name="Justo A."/>
            <person name="Karasinski D."/>
            <person name="Kautmanova I."/>
            <person name="Kiss B."/>
            <person name="Kocsube S."/>
            <person name="Kotiranta H."/>
            <person name="LaButti K.M."/>
            <person name="Lechner B.E."/>
            <person name="Liimatainen K."/>
            <person name="Lipzen A."/>
            <person name="Lukacs Z."/>
            <person name="Mihaltcheva S."/>
            <person name="Morgado L.N."/>
            <person name="Niskanen T."/>
            <person name="Noordeloos M.E."/>
            <person name="Ohm R.A."/>
            <person name="Ortiz-Santana B."/>
            <person name="Ovrebo C."/>
            <person name="Racz N."/>
            <person name="Riley R."/>
            <person name="Savchenko A."/>
            <person name="Shiryaev A."/>
            <person name="Soop K."/>
            <person name="Spirin V."/>
            <person name="Szebenyi C."/>
            <person name="Tomsovsky M."/>
            <person name="Tulloss R.E."/>
            <person name="Uehling J."/>
            <person name="Grigoriev I.V."/>
            <person name="Vagvolgyi C."/>
            <person name="Papp T."/>
            <person name="Martin F.M."/>
            <person name="Miettinen O."/>
            <person name="Hibbett D.S."/>
            <person name="Nagy L.G."/>
        </authorList>
    </citation>
    <scope>NUCLEOTIDE SEQUENCE [LARGE SCALE GENOMIC DNA]</scope>
    <source>
        <strain evidence="2 3">CBS 121175</strain>
    </source>
</reference>
<keyword evidence="3" id="KW-1185">Reference proteome</keyword>
<feature type="compositionally biased region" description="Basic and acidic residues" evidence="1">
    <location>
        <begin position="212"/>
        <end position="221"/>
    </location>
</feature>
<feature type="compositionally biased region" description="Pro residues" evidence="1">
    <location>
        <begin position="129"/>
        <end position="151"/>
    </location>
</feature>
<feature type="compositionally biased region" description="Low complexity" evidence="1">
    <location>
        <begin position="159"/>
        <end position="168"/>
    </location>
</feature>
<evidence type="ECO:0000313" key="2">
    <source>
        <dbReference type="EMBL" id="TFK26939.1"/>
    </source>
</evidence>
<dbReference type="Proteomes" id="UP000307440">
    <property type="component" value="Unassembled WGS sequence"/>
</dbReference>
<accession>A0A5C3L1T8</accession>
<proteinExistence type="predicted"/>
<gene>
    <name evidence="2" type="ORF">FA15DRAFT_666889</name>
</gene>
<protein>
    <submittedName>
        <fullName evidence="2">Uncharacterized protein</fullName>
    </submittedName>
</protein>